<dbReference type="eggNOG" id="COG1181">
    <property type="taxonomic scope" value="Bacteria"/>
</dbReference>
<evidence type="ECO:0000313" key="3">
    <source>
        <dbReference type="EMBL" id="ADJ47970.1"/>
    </source>
</evidence>
<dbReference type="PROSITE" id="PS50975">
    <property type="entry name" value="ATP_GRASP"/>
    <property type="match status" value="1"/>
</dbReference>
<reference evidence="3 4" key="1">
    <citation type="journal article" date="2010" name="Cell Res.">
        <title>Complete genome sequence of the rifamycin SV-producing Amycolatopsis mediterranei U32 revealed its genetic characteristics in phylogeny and metabolism.</title>
        <authorList>
            <person name="Zhao W."/>
            <person name="Zhong Y."/>
            <person name="Yuan H."/>
            <person name="Wang J."/>
            <person name="Zheng H."/>
            <person name="Wang Y."/>
            <person name="Cen X."/>
            <person name="Xu F."/>
            <person name="Bai J."/>
            <person name="Han X."/>
            <person name="Lu G."/>
            <person name="Zhu Y."/>
            <person name="Shao Z."/>
            <person name="Yan H."/>
            <person name="Li C."/>
            <person name="Peng N."/>
            <person name="Zhang Z."/>
            <person name="Zhang Y."/>
            <person name="Lin W."/>
            <person name="Fan Y."/>
            <person name="Qin Z."/>
            <person name="Hu Y."/>
            <person name="Zhu B."/>
            <person name="Wang S."/>
            <person name="Ding X."/>
            <person name="Zhao G.P."/>
        </authorList>
    </citation>
    <scope>NUCLEOTIDE SEQUENCE [LARGE SCALE GENOMIC DNA]</scope>
    <source>
        <strain evidence="4">U-32</strain>
    </source>
</reference>
<dbReference type="AlphaFoldDB" id="A0A0H3DAD4"/>
<dbReference type="GeneID" id="92873896"/>
<protein>
    <recommendedName>
        <fullName evidence="2">ATP-grasp domain-containing protein</fullName>
    </recommendedName>
</protein>
<dbReference type="SUPFAM" id="SSF56059">
    <property type="entry name" value="Glutathione synthetase ATP-binding domain-like"/>
    <property type="match status" value="1"/>
</dbReference>
<sequence length="464" mass="50130">MTGTPKERLTRVIDDMRARWSGRDVVLAVNHFNGGMKALAEELRLSGARLKAVLINTVPRADDPPAEHVWSCAEHGLTMSHRQYEAWLASKPPEIVDWLDGLDPARQWEVLGTTYGEFAELGGRPAYGHWRPEWAGWEDKTRIDELWRRVGIPAPPHAIVEVDDPGLAATAVSLDRGHGVMIAIDTSLDVLGSSQGLRWVRSRAELDRAVEALRVRTKRVRLATFVPGVPCSLMGMVFDDGVAVFDPIEVITLHRPSTGQLVYGGCSTAWRPATARTETLRGYARRVGEELSASLGYTGVFSVDGLSGEDGFVATELNPRHVSGIGVRPGWPEFPTRLLNRAVQDHRPEAAGARWQDVEAAYRQVVRDTPSASLWIEVPGTDLTPAGGVSTTRVAVPVGGSSVECVVEYRPQCGGVWILGASGVAAPVPHDGALGPVTAALAEQFGVPDLRSFGEITARSTLAG</sequence>
<feature type="domain" description="ATP-grasp" evidence="2">
    <location>
        <begin position="144"/>
        <end position="347"/>
    </location>
</feature>
<dbReference type="HOGENOM" id="CLU_588807_0_0_11"/>
<dbReference type="Gene3D" id="3.30.470.20">
    <property type="entry name" value="ATP-grasp fold, B domain"/>
    <property type="match status" value="1"/>
</dbReference>
<dbReference type="GO" id="GO:0005524">
    <property type="term" value="F:ATP binding"/>
    <property type="evidence" value="ECO:0007669"/>
    <property type="project" value="UniProtKB-UniRule"/>
</dbReference>
<dbReference type="OrthoDB" id="3325712at2"/>
<dbReference type="Proteomes" id="UP000000328">
    <property type="component" value="Chromosome"/>
</dbReference>
<keyword evidence="1" id="KW-0067">ATP-binding</keyword>
<accession>A0A0H3DAD4</accession>
<keyword evidence="1" id="KW-0547">Nucleotide-binding</keyword>
<proteinExistence type="predicted"/>
<dbReference type="KEGG" id="amd:AMED_6235"/>
<dbReference type="EMBL" id="CP002000">
    <property type="protein sequence ID" value="ADJ47970.1"/>
    <property type="molecule type" value="Genomic_DNA"/>
</dbReference>
<dbReference type="InterPro" id="IPR011761">
    <property type="entry name" value="ATP-grasp"/>
</dbReference>
<name>A0A0H3DAD4_AMYMU</name>
<evidence type="ECO:0000259" key="2">
    <source>
        <dbReference type="PROSITE" id="PS50975"/>
    </source>
</evidence>
<evidence type="ECO:0000256" key="1">
    <source>
        <dbReference type="PROSITE-ProRule" id="PRU00409"/>
    </source>
</evidence>
<gene>
    <name evidence="3" type="ordered locus">AMED_6235</name>
</gene>
<evidence type="ECO:0000313" key="4">
    <source>
        <dbReference type="Proteomes" id="UP000000328"/>
    </source>
</evidence>
<dbReference type="RefSeq" id="WP_013228021.1">
    <property type="nucleotide sequence ID" value="NC_014318.1"/>
</dbReference>
<organism evidence="3 4">
    <name type="scientific">Amycolatopsis mediterranei (strain U-32)</name>
    <dbReference type="NCBI Taxonomy" id="749927"/>
    <lineage>
        <taxon>Bacteria</taxon>
        <taxon>Bacillati</taxon>
        <taxon>Actinomycetota</taxon>
        <taxon>Actinomycetes</taxon>
        <taxon>Pseudonocardiales</taxon>
        <taxon>Pseudonocardiaceae</taxon>
        <taxon>Amycolatopsis</taxon>
    </lineage>
</organism>
<dbReference type="GO" id="GO:0046872">
    <property type="term" value="F:metal ion binding"/>
    <property type="evidence" value="ECO:0007669"/>
    <property type="project" value="InterPro"/>
</dbReference>
<dbReference type="PATRIC" id="fig|749927.5.peg.6482"/>